<evidence type="ECO:0000313" key="2">
    <source>
        <dbReference type="Proteomes" id="UP000664917"/>
    </source>
</evidence>
<organism evidence="1 2">
    <name type="scientific">Synechococcus phage S-SRP01</name>
    <dbReference type="NCBI Taxonomy" id="2781607"/>
    <lineage>
        <taxon>Viruses</taxon>
        <taxon>Duplodnaviria</taxon>
        <taxon>Heunggongvirae</taxon>
        <taxon>Uroviricota</taxon>
        <taxon>Caudoviricetes</taxon>
        <taxon>Autographivirales</taxon>
        <taxon>Sechaudvirinae</taxon>
        <taxon>Nerivirus</taxon>
        <taxon>Nerivirus SSRP01</taxon>
    </lineage>
</organism>
<dbReference type="EMBL" id="MW015080">
    <property type="protein sequence ID" value="QPD06448.1"/>
    <property type="molecule type" value="Genomic_DNA"/>
</dbReference>
<sequence length="65" mass="7399">MQSPIYLNTLETHGLQLSSLIAELDENFPPTTPNPSESLSQIMYRSGQRSVVEWIQHRLTEENNG</sequence>
<reference evidence="1" key="1">
    <citation type="submission" date="2020-09" db="EMBL/GenBank/DDBJ databases">
        <authorList>
            <person name="Zhang D."/>
            <person name="Hatherill J.R."/>
            <person name="Ramirez J.F."/>
            <person name="Edinger B."/>
            <person name="Balarin R."/>
            <person name="Sullivan A."/>
            <person name="Humpal K.M."/>
            <person name="Guseva A."/>
            <person name="Butela K.A."/>
            <person name="Garlena R.A."/>
            <person name="Russell D.A."/>
            <person name="Pope W.H."/>
            <person name="Jacobs-Sera D."/>
            <person name="Hatfull G.F."/>
        </authorList>
    </citation>
    <scope>NUCLEOTIDE SEQUENCE</scope>
</reference>
<accession>A0A874M9W3</accession>
<keyword evidence="2" id="KW-1185">Reference proteome</keyword>
<evidence type="ECO:0000313" key="1">
    <source>
        <dbReference type="EMBL" id="QPD06448.1"/>
    </source>
</evidence>
<protein>
    <submittedName>
        <fullName evidence="1">Uncharacterized protein</fullName>
    </submittedName>
</protein>
<dbReference type="Proteomes" id="UP000664917">
    <property type="component" value="Segment"/>
</dbReference>
<name>A0A874M9W3_9CAUD</name>
<proteinExistence type="predicted"/>